<reference evidence="1" key="1">
    <citation type="submission" date="2020-04" db="EMBL/GenBank/DDBJ databases">
        <authorList>
            <person name="Zhang T."/>
        </authorList>
    </citation>
    <scope>NUCLEOTIDE SEQUENCE</scope>
    <source>
        <strain evidence="1">HKST-UBA02</strain>
    </source>
</reference>
<dbReference type="Proteomes" id="UP000739538">
    <property type="component" value="Unassembled WGS sequence"/>
</dbReference>
<evidence type="ECO:0008006" key="3">
    <source>
        <dbReference type="Google" id="ProtNLM"/>
    </source>
</evidence>
<proteinExistence type="predicted"/>
<comment type="caution">
    <text evidence="1">The sequence shown here is derived from an EMBL/GenBank/DDBJ whole genome shotgun (WGS) entry which is preliminary data.</text>
</comment>
<name>A0A956NGM6_UNCEI</name>
<evidence type="ECO:0000313" key="1">
    <source>
        <dbReference type="EMBL" id="MCA9757503.1"/>
    </source>
</evidence>
<reference evidence="1" key="2">
    <citation type="journal article" date="2021" name="Microbiome">
        <title>Successional dynamics and alternative stable states in a saline activated sludge microbial community over 9 years.</title>
        <authorList>
            <person name="Wang Y."/>
            <person name="Ye J."/>
            <person name="Ju F."/>
            <person name="Liu L."/>
            <person name="Boyd J.A."/>
            <person name="Deng Y."/>
            <person name="Parks D.H."/>
            <person name="Jiang X."/>
            <person name="Yin X."/>
            <person name="Woodcroft B.J."/>
            <person name="Tyson G.W."/>
            <person name="Hugenholtz P."/>
            <person name="Polz M.F."/>
            <person name="Zhang T."/>
        </authorList>
    </citation>
    <scope>NUCLEOTIDE SEQUENCE</scope>
    <source>
        <strain evidence="1">HKST-UBA02</strain>
    </source>
</reference>
<sequence>MRVVQRQSRSHLVGFILATLILSVGAGLSGCGLSGCALLGGGQPSAQQLGTRDGFDWSEVRTAHFTIHYEPEASGAGRLDEVGRDAEESLDRILRFLGEDGYERPLDLFIVPSRERMVDLLGVQTNGIAFPETGVLVFLVNDGFRISARHELLHVVAMNVWGKPDLWVNEGVAVCVSDGWYGHPLHGLARHLQEGEHRIPLTELTQKFEKQDDRISYPLAGSFVRFIEESWGRNGVRAAWDGGMDGLTRFTGKSAKQLEDGWIETLDAVSADRIEYP</sequence>
<dbReference type="AlphaFoldDB" id="A0A956NGM6"/>
<organism evidence="1 2">
    <name type="scientific">Eiseniibacteriota bacterium</name>
    <dbReference type="NCBI Taxonomy" id="2212470"/>
    <lineage>
        <taxon>Bacteria</taxon>
        <taxon>Candidatus Eiseniibacteriota</taxon>
    </lineage>
</organism>
<dbReference type="EMBL" id="JAGQHS010000102">
    <property type="protein sequence ID" value="MCA9757503.1"/>
    <property type="molecule type" value="Genomic_DNA"/>
</dbReference>
<evidence type="ECO:0000313" key="2">
    <source>
        <dbReference type="Proteomes" id="UP000739538"/>
    </source>
</evidence>
<accession>A0A956NGM6</accession>
<gene>
    <name evidence="1" type="ORF">KDA27_16985</name>
</gene>
<protein>
    <recommendedName>
        <fullName evidence="3">Peptidase MA-like domain-containing protein</fullName>
    </recommendedName>
</protein>
<dbReference type="PROSITE" id="PS51257">
    <property type="entry name" value="PROKAR_LIPOPROTEIN"/>
    <property type="match status" value="1"/>
</dbReference>